<evidence type="ECO:0000256" key="6">
    <source>
        <dbReference type="ARBA" id="ARBA00023268"/>
    </source>
</evidence>
<keyword evidence="1" id="KW-0121">Carboxypeptidase</keyword>
<dbReference type="GO" id="GO:0030288">
    <property type="term" value="C:outer membrane-bounded periplasmic space"/>
    <property type="evidence" value="ECO:0007669"/>
    <property type="project" value="TreeGrafter"/>
</dbReference>
<feature type="domain" description="Penicillin-binding protein transpeptidase" evidence="11">
    <location>
        <begin position="484"/>
        <end position="681"/>
    </location>
</feature>
<dbReference type="GO" id="GO:0009252">
    <property type="term" value="P:peptidoglycan biosynthetic process"/>
    <property type="evidence" value="ECO:0007669"/>
    <property type="project" value="TreeGrafter"/>
</dbReference>
<keyword evidence="2" id="KW-0645">Protease</keyword>
<dbReference type="GO" id="GO:0008658">
    <property type="term" value="F:penicillin binding"/>
    <property type="evidence" value="ECO:0007669"/>
    <property type="project" value="InterPro"/>
</dbReference>
<dbReference type="RefSeq" id="WP_261964983.1">
    <property type="nucleotide sequence ID" value="NZ_BAAAXA010000001.1"/>
</dbReference>
<dbReference type="GO" id="GO:0008955">
    <property type="term" value="F:peptidoglycan glycosyltransferase activity"/>
    <property type="evidence" value="ECO:0007669"/>
    <property type="project" value="UniProtKB-EC"/>
</dbReference>
<keyword evidence="10" id="KW-0812">Transmembrane</keyword>
<dbReference type="InterPro" id="IPR036950">
    <property type="entry name" value="PBP_transglycosylase"/>
</dbReference>
<dbReference type="Proteomes" id="UP001143480">
    <property type="component" value="Unassembled WGS sequence"/>
</dbReference>
<comment type="catalytic activity">
    <reaction evidence="7">
        <text>Preferential cleavage: (Ac)2-L-Lys-D-Ala-|-D-Ala. Also transpeptidation of peptidyl-alanyl moieties that are N-acyl substituents of D-alanine.</text>
        <dbReference type="EC" id="3.4.16.4"/>
    </reaction>
</comment>
<dbReference type="AlphaFoldDB" id="A0A9W6KJ91"/>
<dbReference type="Pfam" id="PF00905">
    <property type="entry name" value="Transpeptidase"/>
    <property type="match status" value="1"/>
</dbReference>
<feature type="transmembrane region" description="Helical" evidence="10">
    <location>
        <begin position="33"/>
        <end position="56"/>
    </location>
</feature>
<dbReference type="SUPFAM" id="SSF56601">
    <property type="entry name" value="beta-lactamase/transpeptidase-like"/>
    <property type="match status" value="1"/>
</dbReference>
<evidence type="ECO:0000313" key="14">
    <source>
        <dbReference type="Proteomes" id="UP001143480"/>
    </source>
</evidence>
<dbReference type="GO" id="GO:0009002">
    <property type="term" value="F:serine-type D-Ala-D-Ala carboxypeptidase activity"/>
    <property type="evidence" value="ECO:0007669"/>
    <property type="project" value="UniProtKB-EC"/>
</dbReference>
<evidence type="ECO:0000256" key="10">
    <source>
        <dbReference type="SAM" id="Phobius"/>
    </source>
</evidence>
<comment type="catalytic activity">
    <reaction evidence="8">
        <text>[GlcNAc-(1-&gt;4)-Mur2Ac(oyl-L-Ala-gamma-D-Glu-L-Lys-D-Ala-D-Ala)](n)-di-trans,octa-cis-undecaprenyl diphosphate + beta-D-GlcNAc-(1-&gt;4)-Mur2Ac(oyl-L-Ala-gamma-D-Glu-L-Lys-D-Ala-D-Ala)-di-trans,octa-cis-undecaprenyl diphosphate = [GlcNAc-(1-&gt;4)-Mur2Ac(oyl-L-Ala-gamma-D-Glu-L-Lys-D-Ala-D-Ala)](n+1)-di-trans,octa-cis-undecaprenyl diphosphate + di-trans,octa-cis-undecaprenyl diphosphate + H(+)</text>
        <dbReference type="Rhea" id="RHEA:23708"/>
        <dbReference type="Rhea" id="RHEA-COMP:9602"/>
        <dbReference type="Rhea" id="RHEA-COMP:9603"/>
        <dbReference type="ChEBI" id="CHEBI:15378"/>
        <dbReference type="ChEBI" id="CHEBI:58405"/>
        <dbReference type="ChEBI" id="CHEBI:60033"/>
        <dbReference type="ChEBI" id="CHEBI:78435"/>
        <dbReference type="EC" id="2.4.99.28"/>
    </reaction>
</comment>
<evidence type="ECO:0000259" key="11">
    <source>
        <dbReference type="Pfam" id="PF00905"/>
    </source>
</evidence>
<dbReference type="PANTHER" id="PTHR32282:SF34">
    <property type="entry name" value="PENICILLIN-BINDING PROTEIN 1A"/>
    <property type="match status" value="1"/>
</dbReference>
<keyword evidence="6" id="KW-0511">Multifunctional enzyme</keyword>
<feature type="compositionally biased region" description="Low complexity" evidence="9">
    <location>
        <begin position="14"/>
        <end position="23"/>
    </location>
</feature>
<dbReference type="SUPFAM" id="SSF53955">
    <property type="entry name" value="Lysozyme-like"/>
    <property type="match status" value="1"/>
</dbReference>
<evidence type="ECO:0000256" key="1">
    <source>
        <dbReference type="ARBA" id="ARBA00022645"/>
    </source>
</evidence>
<reference evidence="13" key="1">
    <citation type="journal article" date="2014" name="Int. J. Syst. Evol. Microbiol.">
        <title>Complete genome sequence of Corynebacterium casei LMG S-19264T (=DSM 44701T), isolated from a smear-ripened cheese.</title>
        <authorList>
            <consortium name="US DOE Joint Genome Institute (JGI-PGF)"/>
            <person name="Walter F."/>
            <person name="Albersmeier A."/>
            <person name="Kalinowski J."/>
            <person name="Ruckert C."/>
        </authorList>
    </citation>
    <scope>NUCLEOTIDE SEQUENCE</scope>
    <source>
        <strain evidence="13">VKM Ac-1321</strain>
    </source>
</reference>
<evidence type="ECO:0000256" key="7">
    <source>
        <dbReference type="ARBA" id="ARBA00034000"/>
    </source>
</evidence>
<organism evidence="13 14">
    <name type="scientific">Dactylosporangium matsuzakiense</name>
    <dbReference type="NCBI Taxonomy" id="53360"/>
    <lineage>
        <taxon>Bacteria</taxon>
        <taxon>Bacillati</taxon>
        <taxon>Actinomycetota</taxon>
        <taxon>Actinomycetes</taxon>
        <taxon>Micromonosporales</taxon>
        <taxon>Micromonosporaceae</taxon>
        <taxon>Dactylosporangium</taxon>
    </lineage>
</organism>
<gene>
    <name evidence="13" type="primary">ponA1_1</name>
    <name evidence="13" type="ORF">GCM10017581_032750</name>
</gene>
<dbReference type="GO" id="GO:0006508">
    <property type="term" value="P:proteolysis"/>
    <property type="evidence" value="ECO:0007669"/>
    <property type="project" value="UniProtKB-KW"/>
</dbReference>
<keyword evidence="3" id="KW-0328">Glycosyltransferase</keyword>
<evidence type="ECO:0000256" key="2">
    <source>
        <dbReference type="ARBA" id="ARBA00022670"/>
    </source>
</evidence>
<evidence type="ECO:0000256" key="8">
    <source>
        <dbReference type="ARBA" id="ARBA00049902"/>
    </source>
</evidence>
<keyword evidence="5" id="KW-0378">Hydrolase</keyword>
<protein>
    <submittedName>
        <fullName evidence="13">Penicillin-binding protein 1A</fullName>
    </submittedName>
</protein>
<evidence type="ECO:0000256" key="5">
    <source>
        <dbReference type="ARBA" id="ARBA00022801"/>
    </source>
</evidence>
<keyword evidence="4" id="KW-0808">Transferase</keyword>
<reference evidence="13" key="2">
    <citation type="submission" date="2023-01" db="EMBL/GenBank/DDBJ databases">
        <authorList>
            <person name="Sun Q."/>
            <person name="Evtushenko L."/>
        </authorList>
    </citation>
    <scope>NUCLEOTIDE SEQUENCE</scope>
    <source>
        <strain evidence="13">VKM Ac-1321</strain>
    </source>
</reference>
<dbReference type="InterPro" id="IPR023346">
    <property type="entry name" value="Lysozyme-like_dom_sf"/>
</dbReference>
<evidence type="ECO:0000313" key="13">
    <source>
        <dbReference type="EMBL" id="GLL01534.1"/>
    </source>
</evidence>
<dbReference type="EMBL" id="BSFP01000016">
    <property type="protein sequence ID" value="GLL01534.1"/>
    <property type="molecule type" value="Genomic_DNA"/>
</dbReference>
<comment type="caution">
    <text evidence="13">The sequence shown here is derived from an EMBL/GenBank/DDBJ whole genome shotgun (WGS) entry which is preliminary data.</text>
</comment>
<keyword evidence="14" id="KW-1185">Reference proteome</keyword>
<dbReference type="Gene3D" id="1.10.3810.10">
    <property type="entry name" value="Biosynthetic peptidoglycan transglycosylase-like"/>
    <property type="match status" value="1"/>
</dbReference>
<evidence type="ECO:0000256" key="3">
    <source>
        <dbReference type="ARBA" id="ARBA00022676"/>
    </source>
</evidence>
<sequence>MDEEQAGADVTVSAEGPTGAEAAPPKRRRLRKVLLRSLIALAVLAALCGIGGTYYFDSVALPTDLTLPQATTIYYADGTTVMSRIGENRTLVAIGQIPADVQHAVVAAEDPSFYSNDGVDYRDMVGAAWNHVFGDGTEGAATISQQYARIWGDLQGETSSRKARESVIALKLNEQYSKDQILEMYLNTVYFGRGAYGIEAAAQGYFGKSATDLTLAEGLVLAGVLDKPGGEGKGSPFDPRVDAARAHERFDQIKGRLLDLEFVTADQAGQLAYPANVLTLAEGRARSLSAAGLDKAEGLIVHHVLGEVAALTDPRTGELLYADTDLDGKQQFDRVRNGGLKIVTTIDPVVQRAAVRKASRNMESSLAGQPDNLQAALVAVEPGTGAVKAYYGGYQGTGFDYAGYYADPVLGDGLDSCCGGHPAGASFNVYALAAGLIAGYSTDSHWNGESPQAFPNSGRAGANPVRNVGAPAAPPCASRSAKWCTLEESAALSLSTPFFALAEAVGSDRVIDTARAAGIGSLWATVDGKAEKVDLTKADGRSLYPRMLGTEVAIGRYPVTVLDQAAGMATFAANGQAARTHFLKEVWTAGKKTYGEVVDPVRIPGFTPQMAADLNAALQATPQRYNLRLSDNRQTAGIAGTWQFGATTDPAHAWMAGYTASDDRSRGLAVAVWVGNKAEERKLADKQGQPITGPTLPATIWRDFLDTALTETKAPVATFAPKAGVGDKKVGNGIQP</sequence>
<feature type="domain" description="Glycosyl transferase family 51" evidence="12">
    <location>
        <begin position="82"/>
        <end position="229"/>
    </location>
</feature>
<dbReference type="Gene3D" id="3.40.710.10">
    <property type="entry name" value="DD-peptidase/beta-lactamase superfamily"/>
    <property type="match status" value="1"/>
</dbReference>
<dbReference type="InterPro" id="IPR050396">
    <property type="entry name" value="Glycosyltr_51/Transpeptidase"/>
</dbReference>
<keyword evidence="10" id="KW-1133">Transmembrane helix</keyword>
<evidence type="ECO:0000259" key="12">
    <source>
        <dbReference type="Pfam" id="PF00912"/>
    </source>
</evidence>
<dbReference type="InterPro" id="IPR001460">
    <property type="entry name" value="PCN-bd_Tpept"/>
</dbReference>
<proteinExistence type="predicted"/>
<dbReference type="Pfam" id="PF00912">
    <property type="entry name" value="Transgly"/>
    <property type="match status" value="1"/>
</dbReference>
<dbReference type="InterPro" id="IPR012338">
    <property type="entry name" value="Beta-lactam/transpept-like"/>
</dbReference>
<evidence type="ECO:0000256" key="9">
    <source>
        <dbReference type="SAM" id="MobiDB-lite"/>
    </source>
</evidence>
<dbReference type="InterPro" id="IPR001264">
    <property type="entry name" value="Glyco_trans_51"/>
</dbReference>
<accession>A0A9W6KJ91</accession>
<name>A0A9W6KJ91_9ACTN</name>
<keyword evidence="10" id="KW-0472">Membrane</keyword>
<evidence type="ECO:0000256" key="4">
    <source>
        <dbReference type="ARBA" id="ARBA00022679"/>
    </source>
</evidence>
<feature type="region of interest" description="Disordered" evidence="9">
    <location>
        <begin position="1"/>
        <end position="25"/>
    </location>
</feature>
<dbReference type="PANTHER" id="PTHR32282">
    <property type="entry name" value="BINDING PROTEIN TRANSPEPTIDASE, PUTATIVE-RELATED"/>
    <property type="match status" value="1"/>
</dbReference>